<feature type="repeat" description="Solcar" evidence="8">
    <location>
        <begin position="88"/>
        <end position="169"/>
    </location>
</feature>
<gene>
    <name evidence="10" type="ORF">Rsub_04941</name>
</gene>
<dbReference type="InterPro" id="IPR051028">
    <property type="entry name" value="Mito_Solute_Carrier"/>
</dbReference>
<evidence type="ECO:0000313" key="10">
    <source>
        <dbReference type="EMBL" id="GBF91836.1"/>
    </source>
</evidence>
<evidence type="ECO:0000256" key="9">
    <source>
        <dbReference type="RuleBase" id="RU000488"/>
    </source>
</evidence>
<evidence type="ECO:0000256" key="4">
    <source>
        <dbReference type="ARBA" id="ARBA00022792"/>
    </source>
</evidence>
<comment type="caution">
    <text evidence="10">The sequence shown here is derived from an EMBL/GenBank/DDBJ whole genome shotgun (WGS) entry which is preliminary data.</text>
</comment>
<keyword evidence="7 8" id="KW-0472">Membrane</keyword>
<proteinExistence type="inferred from homology"/>
<keyword evidence="3 8" id="KW-0812">Transmembrane</keyword>
<evidence type="ECO:0000313" key="11">
    <source>
        <dbReference type="Proteomes" id="UP000247498"/>
    </source>
</evidence>
<keyword evidence="9" id="KW-0813">Transport</keyword>
<dbReference type="InterPro" id="IPR018108">
    <property type="entry name" value="MCP_transmembrane"/>
</dbReference>
<dbReference type="OrthoDB" id="44467at2759"/>
<organism evidence="10 11">
    <name type="scientific">Raphidocelis subcapitata</name>
    <dbReference type="NCBI Taxonomy" id="307507"/>
    <lineage>
        <taxon>Eukaryota</taxon>
        <taxon>Viridiplantae</taxon>
        <taxon>Chlorophyta</taxon>
        <taxon>core chlorophytes</taxon>
        <taxon>Chlorophyceae</taxon>
        <taxon>CS clade</taxon>
        <taxon>Sphaeropleales</taxon>
        <taxon>Selenastraceae</taxon>
        <taxon>Raphidocelis</taxon>
    </lineage>
</organism>
<dbReference type="Pfam" id="PF00153">
    <property type="entry name" value="Mito_carr"/>
    <property type="match status" value="1"/>
</dbReference>
<dbReference type="PANTHER" id="PTHR45678:SF9">
    <property type="entry name" value="CALCIUM-BINDING MITOCHONDRIAL CARRIER PROTEIN ARALAR1"/>
    <property type="match status" value="1"/>
</dbReference>
<feature type="repeat" description="Solcar" evidence="8">
    <location>
        <begin position="176"/>
        <end position="263"/>
    </location>
</feature>
<evidence type="ECO:0008006" key="12">
    <source>
        <dbReference type="Google" id="ProtNLM"/>
    </source>
</evidence>
<accession>A0A2V0NW36</accession>
<dbReference type="PANTHER" id="PTHR45678">
    <property type="entry name" value="MITOCHONDRIAL 2-OXODICARBOXYLATE CARRIER 1-RELATED"/>
    <property type="match status" value="1"/>
</dbReference>
<protein>
    <recommendedName>
        <fullName evidence="12">Mitochondrial carrier protein</fullName>
    </recommendedName>
</protein>
<dbReference type="Gene3D" id="1.50.40.10">
    <property type="entry name" value="Mitochondrial carrier domain"/>
    <property type="match status" value="1"/>
</dbReference>
<evidence type="ECO:0000256" key="8">
    <source>
        <dbReference type="PROSITE-ProRule" id="PRU00282"/>
    </source>
</evidence>
<keyword evidence="6" id="KW-0496">Mitochondrion</keyword>
<keyword evidence="4" id="KW-0999">Mitochondrion inner membrane</keyword>
<name>A0A2V0NW36_9CHLO</name>
<evidence type="ECO:0000256" key="7">
    <source>
        <dbReference type="ARBA" id="ARBA00023136"/>
    </source>
</evidence>
<comment type="subcellular location">
    <subcellularLocation>
        <location evidence="1">Mitochondrion inner membrane</location>
        <topology evidence="1">Multi-pass membrane protein</topology>
    </subcellularLocation>
</comment>
<sequence>MAPAESRVTPLEHTAIGAGAGMLEVIVMQPMVAFKNALQEGRPLPRTPIALYRGLVINCCSMAPITASQFGTSRMLEQAITRYTGNDITSAGRFVSAAAAGSVSALIGSPTELIIIQQQKKLTPLVQEAKHFFSTYPATSIYRGLAPCIGRETLYAAGYLGLCPVLYDTLREKDYSPSTSMIASGIIGGVFAAAASHPFDTVKTRMQAYMYSKPEYLTSAATARTIYAEGGPLNFWRGLLPRMTRIIGATFLLINVRAAVVGYLEEQRDPKLNGSAAAAEAALAAASGP</sequence>
<evidence type="ECO:0000256" key="6">
    <source>
        <dbReference type="ARBA" id="ARBA00023128"/>
    </source>
</evidence>
<reference evidence="10 11" key="1">
    <citation type="journal article" date="2018" name="Sci. Rep.">
        <title>Raphidocelis subcapitata (=Pseudokirchneriella subcapitata) provides an insight into genome evolution and environmental adaptations in the Sphaeropleales.</title>
        <authorList>
            <person name="Suzuki S."/>
            <person name="Yamaguchi H."/>
            <person name="Nakajima N."/>
            <person name="Kawachi M."/>
        </authorList>
    </citation>
    <scope>NUCLEOTIDE SEQUENCE [LARGE SCALE GENOMIC DNA]</scope>
    <source>
        <strain evidence="10 11">NIES-35</strain>
    </source>
</reference>
<keyword evidence="5" id="KW-1133">Transmembrane helix</keyword>
<dbReference type="GO" id="GO:0022857">
    <property type="term" value="F:transmembrane transporter activity"/>
    <property type="evidence" value="ECO:0007669"/>
    <property type="project" value="TreeGrafter"/>
</dbReference>
<dbReference type="InterPro" id="IPR023395">
    <property type="entry name" value="MCP_dom_sf"/>
</dbReference>
<evidence type="ECO:0000256" key="3">
    <source>
        <dbReference type="ARBA" id="ARBA00022692"/>
    </source>
</evidence>
<dbReference type="AlphaFoldDB" id="A0A2V0NW36"/>
<dbReference type="InParanoid" id="A0A2V0NW36"/>
<evidence type="ECO:0000256" key="5">
    <source>
        <dbReference type="ARBA" id="ARBA00022989"/>
    </source>
</evidence>
<evidence type="ECO:0000256" key="2">
    <source>
        <dbReference type="ARBA" id="ARBA00006375"/>
    </source>
</evidence>
<dbReference type="EMBL" id="BDRX01000027">
    <property type="protein sequence ID" value="GBF91836.1"/>
    <property type="molecule type" value="Genomic_DNA"/>
</dbReference>
<dbReference type="PROSITE" id="PS50920">
    <property type="entry name" value="SOLCAR"/>
    <property type="match status" value="2"/>
</dbReference>
<dbReference type="GO" id="GO:0005743">
    <property type="term" value="C:mitochondrial inner membrane"/>
    <property type="evidence" value="ECO:0007669"/>
    <property type="project" value="UniProtKB-SubCell"/>
</dbReference>
<dbReference type="Proteomes" id="UP000247498">
    <property type="component" value="Unassembled WGS sequence"/>
</dbReference>
<dbReference type="STRING" id="307507.A0A2V0NW36"/>
<keyword evidence="11" id="KW-1185">Reference proteome</keyword>
<comment type="similarity">
    <text evidence="2 9">Belongs to the mitochondrial carrier (TC 2.A.29) family.</text>
</comment>
<evidence type="ECO:0000256" key="1">
    <source>
        <dbReference type="ARBA" id="ARBA00004448"/>
    </source>
</evidence>
<dbReference type="SUPFAM" id="SSF103506">
    <property type="entry name" value="Mitochondrial carrier"/>
    <property type="match status" value="1"/>
</dbReference>